<dbReference type="InterPro" id="IPR016047">
    <property type="entry name" value="M23ase_b-sheet_dom"/>
</dbReference>
<dbReference type="OrthoDB" id="9784703at2"/>
<evidence type="ECO:0000256" key="1">
    <source>
        <dbReference type="SAM" id="Coils"/>
    </source>
</evidence>
<dbReference type="InterPro" id="IPR011055">
    <property type="entry name" value="Dup_hybrid_motif"/>
</dbReference>
<dbReference type="EMBL" id="PZKC01000008">
    <property type="protein sequence ID" value="PTD96124.1"/>
    <property type="molecule type" value="Genomic_DNA"/>
</dbReference>
<sequence length="429" mass="47028">MSAGLRMFGRLLCAALLFAVAATAGADPVREAAERRADLDALKERIRALQRDIEGTEKSHGSAATALVAAEREVSRLQRRLRQMAGERLEVERTIARLGREQAEVEARITARSDELAEWLRRHYVYGSADGVAPFLSSRDPNQIARDAHYLEHLGRARLALIDSLRGDLRQKAELQAVAQARANRLVELEAEQRGREAELAAMHEARRVAVAELNAQLQEQRREFASLRQDENRLGQLIEGLTRAAREQQRAREQAAARAQQQQQRSASGAVATPGRPAERVVGQAREVARAGSSGVPFASLRGKLLFPVRGELLGRFGAPRAEGGTTWRGVFIRARSGEDVRAVADGEVVYSDWLRGFGNLIIVDHGSDYLTVYGNNDALLREVGDRIAGGDAIASVGASGGGTETGLYFEIRHQGQALDPMKWVRPN</sequence>
<dbReference type="FunFam" id="2.70.70.10:FF:000003">
    <property type="entry name" value="Murein hydrolase activator EnvC"/>
    <property type="match status" value="1"/>
</dbReference>
<name>A0A2T4IED9_9RHOO</name>
<dbReference type="GO" id="GO:0004222">
    <property type="term" value="F:metalloendopeptidase activity"/>
    <property type="evidence" value="ECO:0007669"/>
    <property type="project" value="TreeGrafter"/>
</dbReference>
<proteinExistence type="predicted"/>
<dbReference type="InterPro" id="IPR050570">
    <property type="entry name" value="Cell_wall_metabolism_enzyme"/>
</dbReference>
<dbReference type="Gene3D" id="6.10.250.3150">
    <property type="match status" value="1"/>
</dbReference>
<evidence type="ECO:0000256" key="3">
    <source>
        <dbReference type="SAM" id="SignalP"/>
    </source>
</evidence>
<dbReference type="RefSeq" id="WP_107493784.1">
    <property type="nucleotide sequence ID" value="NZ_PZKC01000008.1"/>
</dbReference>
<dbReference type="PANTHER" id="PTHR21666">
    <property type="entry name" value="PEPTIDASE-RELATED"/>
    <property type="match status" value="1"/>
</dbReference>
<keyword evidence="6" id="KW-1185">Reference proteome</keyword>
<evidence type="ECO:0000256" key="2">
    <source>
        <dbReference type="SAM" id="MobiDB-lite"/>
    </source>
</evidence>
<feature type="signal peptide" evidence="3">
    <location>
        <begin position="1"/>
        <end position="26"/>
    </location>
</feature>
<reference evidence="5 6" key="1">
    <citation type="submission" date="2018-03" db="EMBL/GenBank/DDBJ databases">
        <authorList>
            <person name="Keele B.F."/>
        </authorList>
    </citation>
    <scope>NUCLEOTIDE SEQUENCE [LARGE SCALE GENOMIC DNA]</scope>
    <source>
        <strain evidence="5 6">D20</strain>
    </source>
</reference>
<dbReference type="AlphaFoldDB" id="A0A2T4IED9"/>
<feature type="coiled-coil region" evidence="1">
    <location>
        <begin position="32"/>
        <end position="94"/>
    </location>
</feature>
<evidence type="ECO:0000313" key="6">
    <source>
        <dbReference type="Proteomes" id="UP000241193"/>
    </source>
</evidence>
<keyword evidence="3" id="KW-0732">Signal</keyword>
<dbReference type="PANTHER" id="PTHR21666:SF270">
    <property type="entry name" value="MUREIN HYDROLASE ACTIVATOR ENVC"/>
    <property type="match status" value="1"/>
</dbReference>
<dbReference type="Proteomes" id="UP000241193">
    <property type="component" value="Unassembled WGS sequence"/>
</dbReference>
<accession>A0A2T4IED9</accession>
<gene>
    <name evidence="5" type="ORF">C8261_11145</name>
</gene>
<protein>
    <submittedName>
        <fullName evidence="5">Peptidase M23</fullName>
    </submittedName>
</protein>
<dbReference type="SUPFAM" id="SSF57997">
    <property type="entry name" value="Tropomyosin"/>
    <property type="match status" value="1"/>
</dbReference>
<dbReference type="SUPFAM" id="SSF51261">
    <property type="entry name" value="Duplicated hybrid motif"/>
    <property type="match status" value="1"/>
</dbReference>
<feature type="compositionally biased region" description="Low complexity" evidence="2">
    <location>
        <begin position="257"/>
        <end position="269"/>
    </location>
</feature>
<evidence type="ECO:0000313" key="5">
    <source>
        <dbReference type="EMBL" id="PTD96124.1"/>
    </source>
</evidence>
<keyword evidence="1" id="KW-0175">Coiled coil</keyword>
<feature type="chain" id="PRO_5015480321" evidence="3">
    <location>
        <begin position="27"/>
        <end position="429"/>
    </location>
</feature>
<feature type="region of interest" description="Disordered" evidence="2">
    <location>
        <begin position="254"/>
        <end position="280"/>
    </location>
</feature>
<feature type="domain" description="M23ase beta-sheet core" evidence="4">
    <location>
        <begin position="328"/>
        <end position="422"/>
    </location>
</feature>
<dbReference type="Pfam" id="PF01551">
    <property type="entry name" value="Peptidase_M23"/>
    <property type="match status" value="1"/>
</dbReference>
<evidence type="ECO:0000259" key="4">
    <source>
        <dbReference type="Pfam" id="PF01551"/>
    </source>
</evidence>
<dbReference type="Gene3D" id="2.70.70.10">
    <property type="entry name" value="Glucose Permease (Domain IIA)"/>
    <property type="match status" value="1"/>
</dbReference>
<reference evidence="5 6" key="2">
    <citation type="submission" date="2018-04" db="EMBL/GenBank/DDBJ databases">
        <title>Thauera lacus sp. nov., isolated from an saline lake in Inner Mongolia, China.</title>
        <authorList>
            <person name="Liang Q.-Y."/>
        </authorList>
    </citation>
    <scope>NUCLEOTIDE SEQUENCE [LARGE SCALE GENOMIC DNA]</scope>
    <source>
        <strain evidence="5 6">D20</strain>
    </source>
</reference>
<comment type="caution">
    <text evidence="5">The sequence shown here is derived from an EMBL/GenBank/DDBJ whole genome shotgun (WGS) entry which is preliminary data.</text>
</comment>
<dbReference type="CDD" id="cd12797">
    <property type="entry name" value="M23_peptidase"/>
    <property type="match status" value="1"/>
</dbReference>
<organism evidence="5 6">
    <name type="scientific">Pseudothauera lacus</name>
    <dbReference type="NCBI Taxonomy" id="2136175"/>
    <lineage>
        <taxon>Bacteria</taxon>
        <taxon>Pseudomonadati</taxon>
        <taxon>Pseudomonadota</taxon>
        <taxon>Betaproteobacteria</taxon>
        <taxon>Rhodocyclales</taxon>
        <taxon>Zoogloeaceae</taxon>
        <taxon>Pseudothauera</taxon>
    </lineage>
</organism>